<organism evidence="1 2">
    <name type="scientific">Candidatus Collierbacteria bacterium CG10_big_fil_rev_8_21_14_0_10_44_9</name>
    <dbReference type="NCBI Taxonomy" id="1974535"/>
    <lineage>
        <taxon>Bacteria</taxon>
        <taxon>Candidatus Collieribacteriota</taxon>
    </lineage>
</organism>
<dbReference type="AlphaFoldDB" id="A0A2H0VIS0"/>
<reference evidence="2" key="1">
    <citation type="submission" date="2017-09" db="EMBL/GenBank/DDBJ databases">
        <title>Depth-based differentiation of microbial function through sediment-hosted aquifers and enrichment of novel symbionts in the deep terrestrial subsurface.</title>
        <authorList>
            <person name="Probst A.J."/>
            <person name="Ladd B."/>
            <person name="Jarett J.K."/>
            <person name="Geller-Mcgrath D.E."/>
            <person name="Sieber C.M.K."/>
            <person name="Emerson J.B."/>
            <person name="Anantharaman K."/>
            <person name="Thomas B.C."/>
            <person name="Malmstrom R."/>
            <person name="Stieglmeier M."/>
            <person name="Klingl A."/>
            <person name="Woyke T."/>
            <person name="Ryan C.M."/>
            <person name="Banfield J.F."/>
        </authorList>
    </citation>
    <scope>NUCLEOTIDE SEQUENCE [LARGE SCALE GENOMIC DNA]</scope>
</reference>
<sequence length="115" mass="12921">MTALLNNDHRVAGTVKFDTSVPIEKLADFIAEMKSKNTERWVDLHIRGAGDDGTHYIAFHYILPDGKKKTHTKAVNSFLQYLRDQLGTRPKQGKKADPVPRGVMGWSISTVKVMI</sequence>
<comment type="caution">
    <text evidence="1">The sequence shown here is derived from an EMBL/GenBank/DDBJ whole genome shotgun (WGS) entry which is preliminary data.</text>
</comment>
<evidence type="ECO:0000313" key="2">
    <source>
        <dbReference type="Proteomes" id="UP000230796"/>
    </source>
</evidence>
<dbReference type="Proteomes" id="UP000230796">
    <property type="component" value="Unassembled WGS sequence"/>
</dbReference>
<dbReference type="EMBL" id="PFAF01000035">
    <property type="protein sequence ID" value="PIR98992.1"/>
    <property type="molecule type" value="Genomic_DNA"/>
</dbReference>
<name>A0A2H0VIS0_9BACT</name>
<accession>A0A2H0VIS0</accession>
<evidence type="ECO:0000313" key="1">
    <source>
        <dbReference type="EMBL" id="PIR98992.1"/>
    </source>
</evidence>
<proteinExistence type="predicted"/>
<protein>
    <submittedName>
        <fullName evidence="1">Uncharacterized protein</fullName>
    </submittedName>
</protein>
<gene>
    <name evidence="1" type="ORF">COT87_01785</name>
</gene>